<name>A0A7U9H848_STRLI</name>
<feature type="region of interest" description="Disordered" evidence="1">
    <location>
        <begin position="44"/>
        <end position="64"/>
    </location>
</feature>
<dbReference type="AlphaFoldDB" id="A0A7U9H848"/>
<evidence type="ECO:0000313" key="2">
    <source>
        <dbReference type="EMBL" id="EOY44815.1"/>
    </source>
</evidence>
<accession>A0A7U9H848</accession>
<dbReference type="Proteomes" id="UP000014062">
    <property type="component" value="Chromosome"/>
</dbReference>
<proteinExistence type="predicted"/>
<sequence length="105" mass="11541">MPDGPRRRRHTKSGKDIRFSRILVARCAAAGRFPAFPAALPAVSRTPRGSAGAEGPTGLVVPPALVGHTSTRRRAQVRKIRPSWWAGPLCHLDPFHDDRLVSRYP</sequence>
<evidence type="ECO:0000313" key="3">
    <source>
        <dbReference type="Proteomes" id="UP000014062"/>
    </source>
</evidence>
<evidence type="ECO:0000256" key="1">
    <source>
        <dbReference type="SAM" id="MobiDB-lite"/>
    </source>
</evidence>
<reference evidence="3" key="1">
    <citation type="journal article" date="2013" name="Genome Biol. Evol.">
        <title>The genome sequence of Streptomyces lividans 66 reveals a novel tRNA-dependent peptide biosynthetic system within a metal-related genomic island.</title>
        <authorList>
            <person name="Cruz-Morales P."/>
            <person name="Vijgenboom E."/>
            <person name="Iruegas-Bocardo F."/>
            <person name="Girard G."/>
            <person name="Yanez-Guerra L.A."/>
            <person name="Ramos-Aboites H.E."/>
            <person name="Pernodet J.L."/>
            <person name="Anne J."/>
            <person name="van Wezel G.P."/>
            <person name="Barona-Gomez F."/>
        </authorList>
    </citation>
    <scope>NUCLEOTIDE SEQUENCE [LARGE SCALE GENOMIC DNA]</scope>
    <source>
        <strain evidence="3">1326</strain>
    </source>
</reference>
<organism evidence="2 3">
    <name type="scientific">Streptomyces lividans 1326</name>
    <dbReference type="NCBI Taxonomy" id="1200984"/>
    <lineage>
        <taxon>Bacteria</taxon>
        <taxon>Bacillati</taxon>
        <taxon>Actinomycetota</taxon>
        <taxon>Actinomycetes</taxon>
        <taxon>Kitasatosporales</taxon>
        <taxon>Streptomycetaceae</taxon>
        <taxon>Streptomyces</taxon>
    </lineage>
</organism>
<protein>
    <submittedName>
        <fullName evidence="2">Uncharacterized protein</fullName>
    </submittedName>
</protein>
<dbReference type="EMBL" id="CM001889">
    <property type="protein sequence ID" value="EOY44815.1"/>
    <property type="molecule type" value="Genomic_DNA"/>
</dbReference>
<gene>
    <name evidence="2" type="ORF">SLI_0096</name>
</gene>